<dbReference type="RefSeq" id="WP_307208319.1">
    <property type="nucleotide sequence ID" value="NZ_JAUSSU010000017.1"/>
</dbReference>
<comment type="similarity">
    <text evidence="1">Belongs to the ADP-ribosylglycohydrolase family.</text>
</comment>
<dbReference type="InterPro" id="IPR036705">
    <property type="entry name" value="Ribosyl_crysJ1_sf"/>
</dbReference>
<organism evidence="3 4">
    <name type="scientific">Paenibacillus harenae</name>
    <dbReference type="NCBI Taxonomy" id="306543"/>
    <lineage>
        <taxon>Bacteria</taxon>
        <taxon>Bacillati</taxon>
        <taxon>Bacillota</taxon>
        <taxon>Bacilli</taxon>
        <taxon>Bacillales</taxon>
        <taxon>Paenibacillaceae</taxon>
        <taxon>Paenibacillus</taxon>
    </lineage>
</organism>
<evidence type="ECO:0000313" key="3">
    <source>
        <dbReference type="EMBL" id="MDQ0116269.1"/>
    </source>
</evidence>
<reference evidence="3 4" key="1">
    <citation type="submission" date="2023-07" db="EMBL/GenBank/DDBJ databases">
        <title>Sorghum-associated microbial communities from plants grown in Nebraska, USA.</title>
        <authorList>
            <person name="Schachtman D."/>
        </authorList>
    </citation>
    <scope>NUCLEOTIDE SEQUENCE [LARGE SCALE GENOMIC DNA]</scope>
    <source>
        <strain evidence="3 4">CC482</strain>
    </source>
</reference>
<keyword evidence="2" id="KW-0378">Hydrolase</keyword>
<dbReference type="PANTHER" id="PTHR16222:SF24">
    <property type="entry name" value="ADP-RIBOSYLHYDROLASE ARH3"/>
    <property type="match status" value="1"/>
</dbReference>
<keyword evidence="4" id="KW-1185">Reference proteome</keyword>
<dbReference type="Proteomes" id="UP001229346">
    <property type="component" value="Unassembled WGS sequence"/>
</dbReference>
<proteinExistence type="inferred from homology"/>
<comment type="caution">
    <text evidence="3">The sequence shown here is derived from an EMBL/GenBank/DDBJ whole genome shotgun (WGS) entry which is preliminary data.</text>
</comment>
<gene>
    <name evidence="3" type="ORF">J2T15_005745</name>
</gene>
<dbReference type="SUPFAM" id="SSF101478">
    <property type="entry name" value="ADP-ribosylglycohydrolase"/>
    <property type="match status" value="1"/>
</dbReference>
<dbReference type="EMBL" id="JAUSSU010000017">
    <property type="protein sequence ID" value="MDQ0116269.1"/>
    <property type="molecule type" value="Genomic_DNA"/>
</dbReference>
<dbReference type="Gene3D" id="1.10.4080.10">
    <property type="entry name" value="ADP-ribosylation/Crystallin J1"/>
    <property type="match status" value="1"/>
</dbReference>
<name>A0ABT9U9D8_PAEHA</name>
<dbReference type="InterPro" id="IPR005502">
    <property type="entry name" value="Ribosyl_crysJ1"/>
</dbReference>
<dbReference type="PANTHER" id="PTHR16222">
    <property type="entry name" value="ADP-RIBOSYLGLYCOHYDROLASE"/>
    <property type="match status" value="1"/>
</dbReference>
<dbReference type="Pfam" id="PF03747">
    <property type="entry name" value="ADP_ribosyl_GH"/>
    <property type="match status" value="1"/>
</dbReference>
<evidence type="ECO:0000256" key="2">
    <source>
        <dbReference type="ARBA" id="ARBA00022801"/>
    </source>
</evidence>
<dbReference type="InterPro" id="IPR050792">
    <property type="entry name" value="ADP-ribosylglycohydrolase"/>
</dbReference>
<sequence length="310" mass="34529">MSRVKDGIIGLCLGDALGVPVEFRSRDAITKNPVVDMIGYGTYNLPPGSWSDDSTMTFCLMESLADRKKVDLYDLSDRFANWLYEAYWTPYGEVFDIGNATRLAIIRARTKKMRPELAGGNDISSNGNGSLMRILPMAYFMRNAVLEERMRAVADVSSITHRHPISIIACIYYVEMAVNLLEGLSLDDALARTRAVILAHYSNDLHLKHFERLLYVDFRSLNENDIESSGYVIHTLEAAIWSLLMSGSYKEAVLKAINLGEDTDTTGAVTGGLAGLYYGLGEVPSDWIDRLARINDINDLCDIFESMLGN</sequence>
<accession>A0ABT9U9D8</accession>
<evidence type="ECO:0000313" key="4">
    <source>
        <dbReference type="Proteomes" id="UP001229346"/>
    </source>
</evidence>
<protein>
    <submittedName>
        <fullName evidence="3">ADP-ribosylglycohydrolase</fullName>
    </submittedName>
</protein>
<evidence type="ECO:0000256" key="1">
    <source>
        <dbReference type="ARBA" id="ARBA00010702"/>
    </source>
</evidence>